<evidence type="ECO:0000256" key="1">
    <source>
        <dbReference type="ARBA" id="ARBA00013172"/>
    </source>
</evidence>
<evidence type="ECO:0000259" key="3">
    <source>
        <dbReference type="Pfam" id="PF22624"/>
    </source>
</evidence>
<gene>
    <name evidence="4" type="ORF">PAC_18291</name>
</gene>
<dbReference type="EC" id="2.7.8.7" evidence="1"/>
<keyword evidence="5" id="KW-1185">Reference proteome</keyword>
<dbReference type="OrthoDB" id="26719at2759"/>
<dbReference type="Gene3D" id="3.90.470.20">
    <property type="entry name" value="4'-phosphopantetheinyl transferase domain"/>
    <property type="match status" value="2"/>
</dbReference>
<dbReference type="PANTHER" id="PTHR12215:SF10">
    <property type="entry name" value="L-AMINOADIPATE-SEMIALDEHYDE DEHYDROGENASE-PHOSPHOPANTETHEINYL TRANSFERASE"/>
    <property type="match status" value="1"/>
</dbReference>
<proteinExistence type="predicted"/>
<dbReference type="SUPFAM" id="SSF56214">
    <property type="entry name" value="4'-phosphopantetheinyl transferase"/>
    <property type="match status" value="2"/>
</dbReference>
<dbReference type="GO" id="GO:0000287">
    <property type="term" value="F:magnesium ion binding"/>
    <property type="evidence" value="ECO:0007669"/>
    <property type="project" value="InterPro"/>
</dbReference>
<dbReference type="GO" id="GO:0005829">
    <property type="term" value="C:cytosol"/>
    <property type="evidence" value="ECO:0007669"/>
    <property type="project" value="TreeGrafter"/>
</dbReference>
<dbReference type="GO" id="GO:0008897">
    <property type="term" value="F:holo-[acyl-carrier-protein] synthase activity"/>
    <property type="evidence" value="ECO:0007669"/>
    <property type="project" value="UniProtKB-EC"/>
</dbReference>
<protein>
    <recommendedName>
        <fullName evidence="1">holo-[acyl-carrier-protein] synthase</fullName>
        <ecNumber evidence="1">2.7.8.7</ecNumber>
    </recommendedName>
</protein>
<sequence length="394" mass="44658">MATTKGYPGPRIIQWYVDTRRMWPVPKQAKPKDEVLLFKNVAARELSLLTEAEQDSVLRYYYLRDAKTKLVSHLLKHLIITKYQSVPWSKSTISRDAKKKPCYVSEGSTTEPLGFAFNVSHQAGVVALIAAIGFQGRIEVGVDVVCVNERIKIDYQHIDKHGFFDWVDMHGDVFAPSELSYMKLAPVAVDLRVKGAELSGYGRDAISRVQRRHERIAVKLTGKNGEDIELQMQTDPIIDSKLRRFYAMWCLREAYVKMSGDALLAPWLKELEILDVESPDAKEGIKDEWSLEKGEVVRQFATYMKGRVMRDVKTEMTAMGVNYMMSGSIRVPKEHQMSDVVFGDWLELDFEKDVLAIAEESLAGDLAREQRKLDLAIDQGLSSLSTSDTAETID</sequence>
<evidence type="ECO:0000313" key="4">
    <source>
        <dbReference type="EMBL" id="CZR68392.1"/>
    </source>
</evidence>
<dbReference type="Pfam" id="PF22624">
    <property type="entry name" value="AASDHPPT_N"/>
    <property type="match status" value="1"/>
</dbReference>
<accession>A0A1L7XTN7</accession>
<dbReference type="PANTHER" id="PTHR12215">
    <property type="entry name" value="PHOSPHOPANTETHEINE TRANSFERASE"/>
    <property type="match status" value="1"/>
</dbReference>
<keyword evidence="2" id="KW-0808">Transferase</keyword>
<dbReference type="EMBL" id="FJOG01000054">
    <property type="protein sequence ID" value="CZR68392.1"/>
    <property type="molecule type" value="Genomic_DNA"/>
</dbReference>
<dbReference type="STRING" id="576137.A0A1L7XTN7"/>
<evidence type="ECO:0000256" key="2">
    <source>
        <dbReference type="ARBA" id="ARBA00022679"/>
    </source>
</evidence>
<dbReference type="Proteomes" id="UP000184330">
    <property type="component" value="Unassembled WGS sequence"/>
</dbReference>
<evidence type="ECO:0000313" key="5">
    <source>
        <dbReference type="Proteomes" id="UP000184330"/>
    </source>
</evidence>
<dbReference type="InterPro" id="IPR055066">
    <property type="entry name" value="AASDHPPT_N"/>
</dbReference>
<feature type="domain" description="4'-phosphopantetheinyl transferase N-terminal" evidence="3">
    <location>
        <begin position="45"/>
        <end position="130"/>
    </location>
</feature>
<dbReference type="GO" id="GO:0019878">
    <property type="term" value="P:lysine biosynthetic process via aminoadipic acid"/>
    <property type="evidence" value="ECO:0007669"/>
    <property type="project" value="TreeGrafter"/>
</dbReference>
<dbReference type="InterPro" id="IPR050559">
    <property type="entry name" value="P-Pant_transferase_sf"/>
</dbReference>
<name>A0A1L7XTN7_9HELO</name>
<dbReference type="InterPro" id="IPR037143">
    <property type="entry name" value="4-PPantetheinyl_Trfase_dom_sf"/>
</dbReference>
<dbReference type="AlphaFoldDB" id="A0A1L7XTN7"/>
<organism evidence="4 5">
    <name type="scientific">Phialocephala subalpina</name>
    <dbReference type="NCBI Taxonomy" id="576137"/>
    <lineage>
        <taxon>Eukaryota</taxon>
        <taxon>Fungi</taxon>
        <taxon>Dikarya</taxon>
        <taxon>Ascomycota</taxon>
        <taxon>Pezizomycotina</taxon>
        <taxon>Leotiomycetes</taxon>
        <taxon>Helotiales</taxon>
        <taxon>Mollisiaceae</taxon>
        <taxon>Phialocephala</taxon>
        <taxon>Phialocephala fortinii species complex</taxon>
    </lineage>
</organism>
<reference evidence="4 5" key="1">
    <citation type="submission" date="2016-03" db="EMBL/GenBank/DDBJ databases">
        <authorList>
            <person name="Ploux O."/>
        </authorList>
    </citation>
    <scope>NUCLEOTIDE SEQUENCE [LARGE SCALE GENOMIC DNA]</scope>
    <source>
        <strain evidence="4 5">UAMH 11012</strain>
    </source>
</reference>